<dbReference type="InterPro" id="IPR057326">
    <property type="entry name" value="KR_dom"/>
</dbReference>
<dbReference type="SUPFAM" id="SSF53901">
    <property type="entry name" value="Thiolase-like"/>
    <property type="match status" value="1"/>
</dbReference>
<dbReference type="Pfam" id="PF02801">
    <property type="entry name" value="Ketoacyl-synt_C"/>
    <property type="match status" value="1"/>
</dbReference>
<dbReference type="SUPFAM" id="SSF51735">
    <property type="entry name" value="NAD(P)-binding Rossmann-fold domains"/>
    <property type="match status" value="2"/>
</dbReference>
<dbReference type="Pfam" id="PF21089">
    <property type="entry name" value="PKS_DH_N"/>
    <property type="match status" value="1"/>
</dbReference>
<dbReference type="GO" id="GO:0031177">
    <property type="term" value="F:phosphopantetheine binding"/>
    <property type="evidence" value="ECO:0007669"/>
    <property type="project" value="InterPro"/>
</dbReference>
<dbReference type="Gene3D" id="3.10.129.110">
    <property type="entry name" value="Polyketide synthase dehydratase"/>
    <property type="match status" value="1"/>
</dbReference>
<dbReference type="CDD" id="cd05195">
    <property type="entry name" value="enoyl_red"/>
    <property type="match status" value="1"/>
</dbReference>
<dbReference type="InterPro" id="IPR020843">
    <property type="entry name" value="ER"/>
</dbReference>
<dbReference type="InterPro" id="IPR011032">
    <property type="entry name" value="GroES-like_sf"/>
</dbReference>
<reference evidence="14 15" key="1">
    <citation type="journal article" date="2013" name="PLoS Genet.">
        <title>Plant-symbiotic fungi as chemical engineers: Multi-genome analysis of the Clavicipitaceae reveals dynamics of alkaloid loci.</title>
        <authorList>
            <person name="Schardl C.L."/>
            <person name="Young C.A."/>
            <person name="Hesse U."/>
            <person name="Amyotte S.G."/>
            <person name="Andreeva K."/>
            <person name="Calie P.J."/>
            <person name="Fleetwood D.J."/>
            <person name="Haws D.C."/>
            <person name="Moore N."/>
            <person name="Oeser B."/>
            <person name="Panaccione D.G."/>
            <person name="Schweri K.K."/>
            <person name="Voisey C.R."/>
            <person name="Farman M.L."/>
            <person name="Jaromczyk J.W."/>
            <person name="Roe B.A."/>
            <person name="O'Sullivan D.M."/>
            <person name="Scott B."/>
            <person name="Tudzynski P."/>
            <person name="An Z."/>
            <person name="Arnaoudova E.G."/>
            <person name="Bullock C.T."/>
            <person name="Charlton N.D."/>
            <person name="Chen L."/>
            <person name="Cox M."/>
            <person name="Dinkins R.D."/>
            <person name="Florea S."/>
            <person name="Glenn A.E."/>
            <person name="Gordon A."/>
            <person name="Gueldener U."/>
            <person name="Harris D.R."/>
            <person name="Hollin W."/>
            <person name="Jaromczyk J."/>
            <person name="Johnson R.D."/>
            <person name="Khan A.K."/>
            <person name="Leistner E."/>
            <person name="Leuchtmann A."/>
            <person name="Li C."/>
            <person name="Liu J."/>
            <person name="Liu J."/>
            <person name="Liu M."/>
            <person name="Mace W."/>
            <person name="Machado C."/>
            <person name="Nagabhyru P."/>
            <person name="Pan J."/>
            <person name="Schmid J."/>
            <person name="Sugawara K."/>
            <person name="Steiner U."/>
            <person name="Takach J.E."/>
            <person name="Tanaka E."/>
            <person name="Webb J.S."/>
            <person name="Wilson E.V."/>
            <person name="Wiseman J.L."/>
            <person name="Yoshida R."/>
            <person name="Zeng Z."/>
        </authorList>
    </citation>
    <scope>NUCLEOTIDE SEQUENCE [LARGE SCALE GENOMIC DNA]</scope>
    <source>
        <strain evidence="14 15">20.1</strain>
    </source>
</reference>
<dbReference type="HOGENOM" id="CLU_000022_31_1_1"/>
<dbReference type="Gene3D" id="3.40.50.150">
    <property type="entry name" value="Vaccinia Virus protein VP39"/>
    <property type="match status" value="1"/>
</dbReference>
<dbReference type="CDD" id="cd00833">
    <property type="entry name" value="PKS"/>
    <property type="match status" value="1"/>
</dbReference>
<dbReference type="SMART" id="SM00827">
    <property type="entry name" value="PKS_AT"/>
    <property type="match status" value="1"/>
</dbReference>
<dbReference type="EMBL" id="CAGA01000041">
    <property type="protein sequence ID" value="CCE32435.1"/>
    <property type="molecule type" value="Genomic_DNA"/>
</dbReference>
<evidence type="ECO:0000256" key="6">
    <source>
        <dbReference type="ARBA" id="ARBA00023002"/>
    </source>
</evidence>
<dbReference type="VEuPathDB" id="FungiDB:CPUR_06295"/>
<dbReference type="InterPro" id="IPR020841">
    <property type="entry name" value="PKS_Beta-ketoAc_synthase_dom"/>
</dbReference>
<comment type="pathway">
    <text evidence="1">Secondary metabolite biosynthesis.</text>
</comment>
<accession>M1W9F0</accession>
<dbReference type="Gene3D" id="3.40.47.10">
    <property type="match status" value="1"/>
</dbReference>
<evidence type="ECO:0000256" key="4">
    <source>
        <dbReference type="ARBA" id="ARBA00022679"/>
    </source>
</evidence>
<dbReference type="InterPro" id="IPR013154">
    <property type="entry name" value="ADH-like_N"/>
</dbReference>
<dbReference type="OrthoDB" id="329835at2759"/>
<dbReference type="SMART" id="SM00823">
    <property type="entry name" value="PKS_PP"/>
    <property type="match status" value="1"/>
</dbReference>
<keyword evidence="8" id="KW-0012">Acyltransferase</keyword>
<dbReference type="InterPro" id="IPR001227">
    <property type="entry name" value="Ac_transferase_dom_sf"/>
</dbReference>
<dbReference type="InterPro" id="IPR016039">
    <property type="entry name" value="Thiolase-like"/>
</dbReference>
<dbReference type="InterPro" id="IPR036291">
    <property type="entry name" value="NAD(P)-bd_dom_sf"/>
</dbReference>
<dbReference type="Pfam" id="PF08242">
    <property type="entry name" value="Methyltransf_12"/>
    <property type="match status" value="1"/>
</dbReference>
<dbReference type="PANTHER" id="PTHR43775:SF29">
    <property type="entry name" value="ASPERFURANONE POLYKETIDE SYNTHASE AFOG-RELATED"/>
    <property type="match status" value="1"/>
</dbReference>
<dbReference type="Gene3D" id="3.40.50.720">
    <property type="entry name" value="NAD(P)-binding Rossmann-like Domain"/>
    <property type="match status" value="1"/>
</dbReference>
<dbReference type="SMART" id="SM00825">
    <property type="entry name" value="PKS_KS"/>
    <property type="match status" value="1"/>
</dbReference>
<dbReference type="InterPro" id="IPR013217">
    <property type="entry name" value="Methyltransf_12"/>
</dbReference>
<dbReference type="InterPro" id="IPR016035">
    <property type="entry name" value="Acyl_Trfase/lysoPLipase"/>
</dbReference>
<feature type="region of interest" description="C-terminal hotdog fold" evidence="9">
    <location>
        <begin position="1146"/>
        <end position="1311"/>
    </location>
</feature>
<keyword evidence="2" id="KW-0596">Phosphopantetheine</keyword>
<dbReference type="PROSITE" id="PS00012">
    <property type="entry name" value="PHOSPHOPANTETHEINE"/>
    <property type="match status" value="1"/>
</dbReference>
<feature type="domain" description="Ketosynthase family 3 (KS3)" evidence="12">
    <location>
        <begin position="4"/>
        <end position="436"/>
    </location>
</feature>
<keyword evidence="15" id="KW-1185">Reference proteome</keyword>
<dbReference type="SMART" id="SM00829">
    <property type="entry name" value="PKS_ER"/>
    <property type="match status" value="1"/>
</dbReference>
<feature type="region of interest" description="Disordered" evidence="10">
    <location>
        <begin position="472"/>
        <end position="491"/>
    </location>
</feature>
<name>M1W9F0_CLAP2</name>
<dbReference type="Proteomes" id="UP000016801">
    <property type="component" value="Unassembled WGS sequence"/>
</dbReference>
<dbReference type="PROSITE" id="PS52019">
    <property type="entry name" value="PKS_MFAS_DH"/>
    <property type="match status" value="1"/>
</dbReference>
<protein>
    <submittedName>
        <fullName evidence="14">Probable type I polyketide synthase</fullName>
    </submittedName>
</protein>
<feature type="domain" description="PKS/mFAS DH" evidence="13">
    <location>
        <begin position="995"/>
        <end position="1311"/>
    </location>
</feature>
<evidence type="ECO:0000256" key="2">
    <source>
        <dbReference type="ARBA" id="ARBA00022450"/>
    </source>
</evidence>
<dbReference type="InterPro" id="IPR020807">
    <property type="entry name" value="PKS_DH"/>
</dbReference>
<dbReference type="Pfam" id="PF08659">
    <property type="entry name" value="KR"/>
    <property type="match status" value="1"/>
</dbReference>
<keyword evidence="5" id="KW-0521">NADP</keyword>
<dbReference type="SUPFAM" id="SSF55048">
    <property type="entry name" value="Probable ACP-binding domain of malonyl-CoA ACP transacylase"/>
    <property type="match status" value="1"/>
</dbReference>
<dbReference type="InterPro" id="IPR006162">
    <property type="entry name" value="Ppantetheine_attach_site"/>
</dbReference>
<dbReference type="InterPro" id="IPR049900">
    <property type="entry name" value="PKS_mFAS_DH"/>
</dbReference>
<dbReference type="eggNOG" id="KOG1202">
    <property type="taxonomic scope" value="Eukaryota"/>
</dbReference>
<dbReference type="SUPFAM" id="SSF53335">
    <property type="entry name" value="S-adenosyl-L-methionine-dependent methyltransferases"/>
    <property type="match status" value="1"/>
</dbReference>
<dbReference type="InterPro" id="IPR042104">
    <property type="entry name" value="PKS_dehydratase_sf"/>
</dbReference>
<dbReference type="Pfam" id="PF23297">
    <property type="entry name" value="ACP_SdgA_C"/>
    <property type="match status" value="1"/>
</dbReference>
<evidence type="ECO:0000256" key="5">
    <source>
        <dbReference type="ARBA" id="ARBA00022857"/>
    </source>
</evidence>
<dbReference type="GO" id="GO:0044550">
    <property type="term" value="P:secondary metabolite biosynthetic process"/>
    <property type="evidence" value="ECO:0007669"/>
    <property type="project" value="TreeGrafter"/>
</dbReference>
<evidence type="ECO:0000313" key="14">
    <source>
        <dbReference type="EMBL" id="CCE32435.1"/>
    </source>
</evidence>
<dbReference type="InterPro" id="IPR050091">
    <property type="entry name" value="PKS_NRPS_Biosynth_Enz"/>
</dbReference>
<proteinExistence type="predicted"/>
<dbReference type="Gene3D" id="3.90.180.10">
    <property type="entry name" value="Medium-chain alcohol dehydrogenases, catalytic domain"/>
    <property type="match status" value="1"/>
</dbReference>
<dbReference type="STRING" id="1111077.M1W9F0"/>
<dbReference type="InterPro" id="IPR014031">
    <property type="entry name" value="Ketoacyl_synth_C"/>
</dbReference>
<dbReference type="InterPro" id="IPR036736">
    <property type="entry name" value="ACP-like_sf"/>
</dbReference>
<organism evidence="14 15">
    <name type="scientific">Claviceps purpurea (strain 20.1)</name>
    <name type="common">Ergot fungus</name>
    <name type="synonym">Sphacelia segetum</name>
    <dbReference type="NCBI Taxonomy" id="1111077"/>
    <lineage>
        <taxon>Eukaryota</taxon>
        <taxon>Fungi</taxon>
        <taxon>Dikarya</taxon>
        <taxon>Ascomycota</taxon>
        <taxon>Pezizomycotina</taxon>
        <taxon>Sordariomycetes</taxon>
        <taxon>Hypocreomycetidae</taxon>
        <taxon>Hypocreales</taxon>
        <taxon>Clavicipitaceae</taxon>
        <taxon>Claviceps</taxon>
    </lineage>
</organism>
<dbReference type="Pfam" id="PF00698">
    <property type="entry name" value="Acyl_transf_1"/>
    <property type="match status" value="1"/>
</dbReference>
<dbReference type="InterPro" id="IPR016036">
    <property type="entry name" value="Malonyl_transacylase_ACP-bd"/>
</dbReference>
<dbReference type="Pfam" id="PF13602">
    <property type="entry name" value="ADH_zinc_N_2"/>
    <property type="match status" value="1"/>
</dbReference>
<dbReference type="Pfam" id="PF08240">
    <property type="entry name" value="ADH_N"/>
    <property type="match status" value="1"/>
</dbReference>
<dbReference type="GO" id="GO:0004312">
    <property type="term" value="F:fatty acid synthase activity"/>
    <property type="evidence" value="ECO:0007669"/>
    <property type="project" value="TreeGrafter"/>
</dbReference>
<dbReference type="GO" id="GO:0016491">
    <property type="term" value="F:oxidoreductase activity"/>
    <property type="evidence" value="ECO:0007669"/>
    <property type="project" value="UniProtKB-KW"/>
</dbReference>
<evidence type="ECO:0000259" key="12">
    <source>
        <dbReference type="PROSITE" id="PS52004"/>
    </source>
</evidence>
<dbReference type="SMART" id="SM00822">
    <property type="entry name" value="PKS_KR"/>
    <property type="match status" value="1"/>
</dbReference>
<dbReference type="Gene3D" id="3.40.366.10">
    <property type="entry name" value="Malonyl-Coenzyme A Acyl Carrier Protein, domain 2"/>
    <property type="match status" value="1"/>
</dbReference>
<dbReference type="Pfam" id="PF00109">
    <property type="entry name" value="ketoacyl-synt"/>
    <property type="match status" value="1"/>
</dbReference>
<keyword evidence="6" id="KW-0560">Oxidoreductase</keyword>
<feature type="region of interest" description="N-terminal hotdog fold" evidence="9">
    <location>
        <begin position="995"/>
        <end position="1127"/>
    </location>
</feature>
<evidence type="ECO:0000256" key="3">
    <source>
        <dbReference type="ARBA" id="ARBA00022553"/>
    </source>
</evidence>
<dbReference type="SMART" id="SM00826">
    <property type="entry name" value="PKS_DH"/>
    <property type="match status" value="1"/>
</dbReference>
<dbReference type="InterPro" id="IPR009081">
    <property type="entry name" value="PP-bd_ACP"/>
</dbReference>
<feature type="active site" description="Proton donor; for dehydratase activity" evidence="9">
    <location>
        <position position="1214"/>
    </location>
</feature>
<feature type="active site" description="Proton acceptor; for dehydratase activity" evidence="9">
    <location>
        <position position="1027"/>
    </location>
</feature>
<evidence type="ECO:0000256" key="10">
    <source>
        <dbReference type="SAM" id="MobiDB-lite"/>
    </source>
</evidence>
<evidence type="ECO:0000259" key="11">
    <source>
        <dbReference type="PROSITE" id="PS50075"/>
    </source>
</evidence>
<dbReference type="PANTHER" id="PTHR43775">
    <property type="entry name" value="FATTY ACID SYNTHASE"/>
    <property type="match status" value="1"/>
</dbReference>
<dbReference type="InterPro" id="IPR013968">
    <property type="entry name" value="PKS_KR"/>
</dbReference>
<gene>
    <name evidence="14" type="ORF">CPUR_06295</name>
</gene>
<evidence type="ECO:0000256" key="9">
    <source>
        <dbReference type="PROSITE-ProRule" id="PRU01363"/>
    </source>
</evidence>
<evidence type="ECO:0000256" key="1">
    <source>
        <dbReference type="ARBA" id="ARBA00005179"/>
    </source>
</evidence>
<evidence type="ECO:0000256" key="8">
    <source>
        <dbReference type="ARBA" id="ARBA00023315"/>
    </source>
</evidence>
<dbReference type="SUPFAM" id="SSF52151">
    <property type="entry name" value="FabD/lysophospholipase-like"/>
    <property type="match status" value="1"/>
</dbReference>
<dbReference type="InterPro" id="IPR020806">
    <property type="entry name" value="PKS_PP-bd"/>
</dbReference>
<evidence type="ECO:0000259" key="13">
    <source>
        <dbReference type="PROSITE" id="PS52019"/>
    </source>
</evidence>
<dbReference type="PROSITE" id="PS52004">
    <property type="entry name" value="KS3_2"/>
    <property type="match status" value="1"/>
</dbReference>
<comment type="caution">
    <text evidence="14">The sequence shown here is derived from an EMBL/GenBank/DDBJ whole genome shotgun (WGS) entry which is preliminary data.</text>
</comment>
<sequence length="2586" mass="282972">MSQDAPIAVVGLSYRAPGIGRKGLWEYLEQARSAWTEFPPGRFDYKAYWKPGHDDTSGAFRAEGAHFLPEDVYAFDAAFFNMRVEEARASDPQHRMMLECALEAAEDAGKTLLDLAGKDIGVFIGSGQHEYSGRLVDDQHSSNPFTATGVAPCMIANRISYFFDIDGPSVALDAACASSVYAAHQAVSALHNGECSAAFLGAATLSLTPGGWLVLEKTGALSTDGRSYSYDEKAAGFGRGEGAACLLVKRLDDAIRDGDPIRAVIRSSVCNHGGRSEGITFPNGLAHRKLLKMVHERAGLDPSETPVIENRATEPAQPLGELQLFLSDPIEASAFAAILGRDRTSSNPLYLGSVKSNFGHLEGASGVLGMIKAILMLEHDIILPTAGFEKMNPKILGQDKLVIPMCPIPWPDNEPRRVLVTNFGFGGSNSAIILEAAAPWVSKWLLLNGARDTNGTNGSYGAHSLECVHETSATHSPTGNGTEGVHASKHNVKNGDDVTNYSDSRLFVFSARTAKSLKSYLASFREYLDEAPESRISAQNLSYTLGQRRTQFPYRVSVVAPTLATLQQKLATAPKPTRSKDQTITFAFSGQGAQYAQMANGLWQYKVFAAAMEIAEECLRELGAAWSLKEELEKPEADSIVNDAEISQPSCTAVQVALVALLKSWGINPAAVTGHSSGEIAAAYAAGFITLETAMAVAFFRGKVATALIRDQKQSGAMLAVGVSSDEAETLIQNNAGGHYATVAAINSPRAVTISGDEAAIENIQKAAEGGGLFVRKLNVEVAYHSRHMQAVADSYLKSIEPFFASQAQLLQKPDRTGAYPLFVSSVTGHPLDPDVDHLDASYWVQNLIQPVRFADAVQNMLLPMAKKSSGDDAAVKAIVPSIIIEVGPHASLKSPIKQTSEVLQAKRGRQLASAFTYLPTLLRESNDKEALLQLAGSLFDLGGTPIRLGEANQTDLHNSKVVTGLPGYAWDKSVSYEVRPRTTHQELFPGEPWHPLLGRKLATDGGNQHAYRQVFTIDEIPWLRDHVVAGAVIFPMTGYMSCAIEAARRTITSSAASFLVQDFHVKAMLDIRDDISVELVTRIWPFATGTNKFSSTTWSFEISSWTEAGGWTLHAYGRVEPEMAEMTADTPTLQAALRDVDTTADLIGHDMAKAYEFAGVRATKYGPTFRNSVRLFEGQGYTVLEHHLRDIGSSQQEPGPYGSQVTVDPPTLDGFLQGGGPLQQTEDGRRPAQMPNYISRFRISNNIPSKPKQRFDIVTRLLNYDFKGGRMQISLISVAAFARHADGTSLTPVAEWESVALRSIGSADEEADPVADIPDSWIWELLPRIDFMRPEDVARKFHLVWPEDVTRKFQLETFSEAQHKRKDDLETAAAYYLYKGLQDTAADDRSNLPTHLSRFVHWAERYISKKQVTFDAEPTVLLDNVRSGDAQGQMLCVVGEKLPSILRCETEPLELMLADGLLTRHYEADLMTELLSKVLGDIVLSYSRLETNLRILEIGGGTAGTTLPVLEALSRTTKQGAFLEYTFTDISSGFFENARSKLARWSQRITYKKLDISKDPLTQGFEVEDFDVVIAANVLHATKNMPTTMYNLRKLLKANGKLVLLEGNHHPVLAMPFVLLPGWWYAEDDYRDPKEGPMMSTHVWNRLLLDTGFSGIDACIQAGHDSDESTMSIMCSKKVTQQEPTGTITICGPFMEDDEVVFAQKVADAISDRLGLPIETKSFNEVHSSSNSYYVVIDSPKDSILRNVSAEKFELLKCLLVHNQGVLWIIPEGDVPETKLIKGVLRSLRIEADHKSLLSLDQMPCTDQGVSGIIKLIGSLLDPEITRAQDQDFVWHDGSIHLPRMRMLKDAKEQFAVEQQMSFRKEQNLWDGDRALEMTIDVAGSPDSVYFRRTDVLQQSLPDDEIVVRVAAVGLSHRDLDLVLGAIPWTSPGFDGVGEVVRAGTDVSDVRVGDSVLFLSLQGSAFSTYKKIPAWHAARIPDTMSTTDAASIPLAYSLAVLALIRTARLQKNETVLIHSAAGAVGQACVAVARHIGARILATAGTSEKREFLNKSLGIPSEQIFPSRSAQFRDGILCATSGKGVDVIVSSLGGERLVDTWALAAHFGRFVQIDKKAALHDTNLPMRAFERNVSFSSIDIRDLYQQRPAEMKEVFNEVLRLMECRVVVPIQPVTVLPMSQFSSALRKLKLGDTTGKIVMTLGQDEQVMAESALHPTPLSLKTDATYLITGGTRGIGLNLAYWLIENGARNVVLLGRSGGSGPDVKNLLDKYQETDVTVRAFACDVGYREQLAMVVKSIQDLPPVCGVIHSALLLSDKLFENSEYRDWEIVMGPRVQGAWNLHDLMPDNLDFFIALGSFLGETGNGGQAIYAGTAAFYDAFAQYRNARGQHTVSLCLPVVMDVGYVADRSLGNTLGQTLGATLTMANIRTMVKGIVCKQPQFCNYGKATVFKLCVEGQAVRDKAWEYIHPVHAVERFKLDKLKHKYGGGAAADLYSISWTAAENPLEGLTEALITKVAAMAIMDREEIQSDEPVASYNLDSLVSVELRNWIRRETGVELLLSSITQAESLRALATEILEKRADVGTS</sequence>
<dbReference type="InterPro" id="IPR049552">
    <property type="entry name" value="PKS_DH_N"/>
</dbReference>
<keyword evidence="4" id="KW-0808">Transferase</keyword>
<dbReference type="Gene3D" id="1.10.1200.10">
    <property type="entry name" value="ACP-like"/>
    <property type="match status" value="1"/>
</dbReference>
<evidence type="ECO:0000313" key="15">
    <source>
        <dbReference type="Proteomes" id="UP000016801"/>
    </source>
</evidence>
<dbReference type="InterPro" id="IPR029063">
    <property type="entry name" value="SAM-dependent_MTases_sf"/>
</dbReference>
<dbReference type="InterPro" id="IPR014030">
    <property type="entry name" value="Ketoacyl_synth_N"/>
</dbReference>
<keyword evidence="7" id="KW-0511">Multifunctional enzyme</keyword>
<dbReference type="SUPFAM" id="SSF47336">
    <property type="entry name" value="ACP-like"/>
    <property type="match status" value="1"/>
</dbReference>
<dbReference type="GO" id="GO:0006633">
    <property type="term" value="P:fatty acid biosynthetic process"/>
    <property type="evidence" value="ECO:0007669"/>
    <property type="project" value="TreeGrafter"/>
</dbReference>
<feature type="domain" description="Carrier" evidence="11">
    <location>
        <begin position="2503"/>
        <end position="2580"/>
    </location>
</feature>
<evidence type="ECO:0000256" key="7">
    <source>
        <dbReference type="ARBA" id="ARBA00023268"/>
    </source>
</evidence>
<dbReference type="PROSITE" id="PS50075">
    <property type="entry name" value="CARRIER"/>
    <property type="match status" value="1"/>
</dbReference>
<dbReference type="InterPro" id="IPR014043">
    <property type="entry name" value="Acyl_transferase_dom"/>
</dbReference>
<dbReference type="Pfam" id="PF22621">
    <property type="entry name" value="CurL-like_PKS_C"/>
    <property type="match status" value="1"/>
</dbReference>
<dbReference type="CDD" id="cd02440">
    <property type="entry name" value="AdoMet_MTases"/>
    <property type="match status" value="1"/>
</dbReference>
<keyword evidence="3" id="KW-0597">Phosphoprotein</keyword>
<dbReference type="SUPFAM" id="SSF50129">
    <property type="entry name" value="GroES-like"/>
    <property type="match status" value="1"/>
</dbReference>